<feature type="region of interest" description="Disordered" evidence="1">
    <location>
        <begin position="1"/>
        <end position="51"/>
    </location>
</feature>
<protein>
    <submittedName>
        <fullName evidence="2">Uncharacterized protein</fullName>
    </submittedName>
</protein>
<feature type="compositionally biased region" description="Basic and acidic residues" evidence="1">
    <location>
        <begin position="18"/>
        <end position="27"/>
    </location>
</feature>
<evidence type="ECO:0000313" key="2">
    <source>
        <dbReference type="EMBL" id="KAL2621733.1"/>
    </source>
</evidence>
<gene>
    <name evidence="2" type="ORF">R1flu_001938</name>
</gene>
<feature type="region of interest" description="Disordered" evidence="1">
    <location>
        <begin position="95"/>
        <end position="132"/>
    </location>
</feature>
<evidence type="ECO:0000256" key="1">
    <source>
        <dbReference type="SAM" id="MobiDB-lite"/>
    </source>
</evidence>
<keyword evidence="3" id="KW-1185">Reference proteome</keyword>
<feature type="compositionally biased region" description="Polar residues" evidence="1">
    <location>
        <begin position="29"/>
        <end position="51"/>
    </location>
</feature>
<proteinExistence type="predicted"/>
<organism evidence="2 3">
    <name type="scientific">Riccia fluitans</name>
    <dbReference type="NCBI Taxonomy" id="41844"/>
    <lineage>
        <taxon>Eukaryota</taxon>
        <taxon>Viridiplantae</taxon>
        <taxon>Streptophyta</taxon>
        <taxon>Embryophyta</taxon>
        <taxon>Marchantiophyta</taxon>
        <taxon>Marchantiopsida</taxon>
        <taxon>Marchantiidae</taxon>
        <taxon>Marchantiales</taxon>
        <taxon>Ricciaceae</taxon>
        <taxon>Riccia</taxon>
    </lineage>
</organism>
<feature type="region of interest" description="Disordered" evidence="1">
    <location>
        <begin position="291"/>
        <end position="314"/>
    </location>
</feature>
<feature type="compositionally biased region" description="Basic and acidic residues" evidence="1">
    <location>
        <begin position="1"/>
        <end position="11"/>
    </location>
</feature>
<dbReference type="EMBL" id="JBHFFA010000006">
    <property type="protein sequence ID" value="KAL2621733.1"/>
    <property type="molecule type" value="Genomic_DNA"/>
</dbReference>
<reference evidence="2 3" key="1">
    <citation type="submission" date="2024-09" db="EMBL/GenBank/DDBJ databases">
        <title>Chromosome-scale assembly of Riccia fluitans.</title>
        <authorList>
            <person name="Paukszto L."/>
            <person name="Sawicki J."/>
            <person name="Karawczyk K."/>
            <person name="Piernik-Szablinska J."/>
            <person name="Szczecinska M."/>
            <person name="Mazdziarz M."/>
        </authorList>
    </citation>
    <scope>NUCLEOTIDE SEQUENCE [LARGE SCALE GENOMIC DNA]</scope>
    <source>
        <strain evidence="2">Rf_01</strain>
        <tissue evidence="2">Aerial parts of the thallus</tissue>
    </source>
</reference>
<comment type="caution">
    <text evidence="2">The sequence shown here is derived from an EMBL/GenBank/DDBJ whole genome shotgun (WGS) entry which is preliminary data.</text>
</comment>
<name>A0ABD1Y4P5_9MARC</name>
<dbReference type="Proteomes" id="UP001605036">
    <property type="component" value="Unassembled WGS sequence"/>
</dbReference>
<evidence type="ECO:0000313" key="3">
    <source>
        <dbReference type="Proteomes" id="UP001605036"/>
    </source>
</evidence>
<accession>A0ABD1Y4P5</accession>
<dbReference type="AlphaFoldDB" id="A0ABD1Y4P5"/>
<sequence>MQRFDRGRPRDGGPLFELPKDGNEKVRGRTSTPSLVGPETSSPIDASSSSENSIDLLPHVRASGIAAVIEQKARKFAFKAWGYASDVDDQYSVKSSSLHVPVDKTGPKPRPYSRGLVFDRSSSVGSESRSRRAAEALQADDVASALSSLRNWKQKDVTSEEVAWFSKDHKPLKLPELVGDNKVHVEYRDSSRSWDSHGARLERTHSENVIDSAIVSSSPGNEDFVEIKKRGSLPRIRVSSETPERLEGCDDDIHTYGARLERTHSENVIDSAIVSSSAGNVDLVEIKERGSLPRSRASNSSETPEHLEGCDGEPLHLPSLELQKLVAEIEICTQDNAGLDEEVRTEEEIVAERALGSYKPRKTLDITQEITHNRRLLEMQEKLESLGSRLQKVKGDVASVQHIISDFHRMRCRCWCCRGYCRLHKSCSLLRDIAPALKDRWIPKLRRSRETRTDRAERRGRRPSKVNLCCVY</sequence>